<gene>
    <name evidence="2" type="ORF">ACFO60_27895</name>
</gene>
<sequence>MSRPPYPPEFRRQMVELVRAGRTPEELAKEFEPTAQSIRNWVVQADLDEGRRDDGLTSAEKQELVRLRREVRQLREEREILRKAAVFFARETDRPR</sequence>
<dbReference type="RefSeq" id="WP_380845875.1">
    <property type="nucleotide sequence ID" value="NZ_JBHSFP010000024.1"/>
</dbReference>
<dbReference type="EMBL" id="JBHSFP010000024">
    <property type="protein sequence ID" value="MFC4534598.1"/>
    <property type="molecule type" value="Genomic_DNA"/>
</dbReference>
<dbReference type="InterPro" id="IPR002514">
    <property type="entry name" value="Transposase_8"/>
</dbReference>
<accession>A0ABV9CP39</accession>
<dbReference type="InterPro" id="IPR009057">
    <property type="entry name" value="Homeodomain-like_sf"/>
</dbReference>
<keyword evidence="1" id="KW-0175">Coiled coil</keyword>
<dbReference type="Pfam" id="PF01527">
    <property type="entry name" value="HTH_Tnp_1"/>
    <property type="match status" value="1"/>
</dbReference>
<comment type="caution">
    <text evidence="2">The sequence shown here is derived from an EMBL/GenBank/DDBJ whole genome shotgun (WGS) entry which is preliminary data.</text>
</comment>
<proteinExistence type="predicted"/>
<dbReference type="InterPro" id="IPR036388">
    <property type="entry name" value="WH-like_DNA-bd_sf"/>
</dbReference>
<dbReference type="Gene3D" id="1.10.10.10">
    <property type="entry name" value="Winged helix-like DNA-binding domain superfamily/Winged helix DNA-binding domain"/>
    <property type="match status" value="1"/>
</dbReference>
<protein>
    <submittedName>
        <fullName evidence="2">Transposase</fullName>
    </submittedName>
</protein>
<dbReference type="Proteomes" id="UP001596004">
    <property type="component" value="Unassembled WGS sequence"/>
</dbReference>
<keyword evidence="3" id="KW-1185">Reference proteome</keyword>
<evidence type="ECO:0000313" key="3">
    <source>
        <dbReference type="Proteomes" id="UP001596004"/>
    </source>
</evidence>
<organism evidence="2 3">
    <name type="scientific">Sphaerisporangium dianthi</name>
    <dbReference type="NCBI Taxonomy" id="1436120"/>
    <lineage>
        <taxon>Bacteria</taxon>
        <taxon>Bacillati</taxon>
        <taxon>Actinomycetota</taxon>
        <taxon>Actinomycetes</taxon>
        <taxon>Streptosporangiales</taxon>
        <taxon>Streptosporangiaceae</taxon>
        <taxon>Sphaerisporangium</taxon>
    </lineage>
</organism>
<reference evidence="3" key="1">
    <citation type="journal article" date="2019" name="Int. J. Syst. Evol. Microbiol.">
        <title>The Global Catalogue of Microorganisms (GCM) 10K type strain sequencing project: providing services to taxonomists for standard genome sequencing and annotation.</title>
        <authorList>
            <consortium name="The Broad Institute Genomics Platform"/>
            <consortium name="The Broad Institute Genome Sequencing Center for Infectious Disease"/>
            <person name="Wu L."/>
            <person name="Ma J."/>
        </authorList>
    </citation>
    <scope>NUCLEOTIDE SEQUENCE [LARGE SCALE GENOMIC DNA]</scope>
    <source>
        <strain evidence="3">CGMCC 4.7132</strain>
    </source>
</reference>
<evidence type="ECO:0000313" key="2">
    <source>
        <dbReference type="EMBL" id="MFC4534598.1"/>
    </source>
</evidence>
<name>A0ABV9CP39_9ACTN</name>
<feature type="coiled-coil region" evidence="1">
    <location>
        <begin position="57"/>
        <end position="84"/>
    </location>
</feature>
<dbReference type="SUPFAM" id="SSF46689">
    <property type="entry name" value="Homeodomain-like"/>
    <property type="match status" value="1"/>
</dbReference>
<evidence type="ECO:0000256" key="1">
    <source>
        <dbReference type="SAM" id="Coils"/>
    </source>
</evidence>